<feature type="compositionally biased region" description="Basic residues" evidence="1">
    <location>
        <begin position="224"/>
        <end position="237"/>
    </location>
</feature>
<organism evidence="2 3">
    <name type="scientific">Trypanosoma brucei equiperdum</name>
    <dbReference type="NCBI Taxonomy" id="630700"/>
    <lineage>
        <taxon>Eukaryota</taxon>
        <taxon>Discoba</taxon>
        <taxon>Euglenozoa</taxon>
        <taxon>Kinetoplastea</taxon>
        <taxon>Metakinetoplastina</taxon>
        <taxon>Trypanosomatida</taxon>
        <taxon>Trypanosomatidae</taxon>
        <taxon>Trypanosoma</taxon>
    </lineage>
</organism>
<feature type="compositionally biased region" description="Acidic residues" evidence="1">
    <location>
        <begin position="958"/>
        <end position="973"/>
    </location>
</feature>
<protein>
    <submittedName>
        <fullName evidence="2">Uncharacterized protein</fullName>
    </submittedName>
</protein>
<feature type="compositionally biased region" description="Polar residues" evidence="1">
    <location>
        <begin position="725"/>
        <end position="734"/>
    </location>
</feature>
<feature type="compositionally biased region" description="Polar residues" evidence="1">
    <location>
        <begin position="841"/>
        <end position="865"/>
    </location>
</feature>
<proteinExistence type="predicted"/>
<feature type="compositionally biased region" description="Basic and acidic residues" evidence="1">
    <location>
        <begin position="191"/>
        <end position="201"/>
    </location>
</feature>
<feature type="region of interest" description="Disordered" evidence="1">
    <location>
        <begin position="774"/>
        <end position="874"/>
    </location>
</feature>
<feature type="compositionally biased region" description="Basic and acidic residues" evidence="1">
    <location>
        <begin position="714"/>
        <end position="723"/>
    </location>
</feature>
<feature type="compositionally biased region" description="Polar residues" evidence="1">
    <location>
        <begin position="700"/>
        <end position="713"/>
    </location>
</feature>
<feature type="compositionally biased region" description="Basic and acidic residues" evidence="1">
    <location>
        <begin position="905"/>
        <end position="915"/>
    </location>
</feature>
<evidence type="ECO:0000313" key="3">
    <source>
        <dbReference type="Proteomes" id="UP000266743"/>
    </source>
</evidence>
<sequence>MISRKDTGNSNCPRSGRTIIRSAVMSLPATPAPLLDGNGHTSTVGPTSIKTIATRRRVMYNSPSYAAGDNSGRVKTLYSTHELSAVSLSNGNWKVASGEPPSGWPPLQPDWSIATHSIPSQRTARNKNVERTVSLDPQGQLLKEGGSGTCTDGDVCPPSARLVRQRHAETREKMPTGSTCSIIAQLPLREQNPRSGEERQPQKLVGDGAVGVDGVVQQSTTSEKRKRKKVKCGRKRKSDSEPLATDRSYVTVLEGSQASLFKNGMCACTPSISNGSARNSNFNDEGCAMNSFSSSVQRSASGPVVTEKWARSIIQPQDEYLLYDRRTPGAIKQEDLVRRGQVILLRERIRCGWPNCCSAHRNQLSREKLADVRTQRHSCESTNAVPSDCSTLDVGDRDDTASSRIVQMNERRIIERGTPLLFRRPYRRLFSDDEKVSKRSDICIPANSSSAPSLGIGSDIPKGHGRSDTSIMVSSIYNLNFSNVSRPFGSTSSTVVTDIAASSNDKNKDCNMPSASSGAGSPGKEKITFSGSCASQPNAQNLSKAKRQGTTSTHSIAQLLDDAVTQNLDNLVGDPFFLFCGDENHERLLLMQEEHEARVSLKRRCSKPPGCSSSSSSTGEKGIEGSAFQSSPRKESTFVGLFPKQLDMGSRSATENEIRAEGAVAAVGNQNGVSSLSNASSGSLTQSWLIGDDEDEKKQGNLSPRSVSISTGNVDERTSEKLQVKGSTIRSTGTADRARGGEKSVHLTSALARRLNNNADDAACFAEKTRLVVRQKSDSGREGKKREEQTNLVTPLDFSVLHDRCRRSPSQAPETNVYAAPQRREKRPPPPAKGHSKSDFTKIQSVPLSSQHAMALSRASSTSPPQVAGEPLRESLNLSDTEIKNGSVYLNNELEEFLHFVHRQEQEKKRQKETRSANGKRSPLKAINSVVGTRQSDAKRNGNNGKGKLPHPRSDSSEVGEEQVEADDNSPMEEEAHYAQSVVSVLSSFGQMWNTSFHDVREHRKLPLHVRAQLLLFDVVAS</sequence>
<feature type="region of interest" description="Disordered" evidence="1">
    <location>
        <begin position="905"/>
        <end position="977"/>
    </location>
</feature>
<feature type="region of interest" description="Disordered" evidence="1">
    <location>
        <begin position="503"/>
        <end position="533"/>
    </location>
</feature>
<dbReference type="Proteomes" id="UP000266743">
    <property type="component" value="Chromosome 10"/>
</dbReference>
<feature type="compositionally biased region" description="Low complexity" evidence="1">
    <location>
        <begin position="205"/>
        <end position="216"/>
    </location>
</feature>
<comment type="caution">
    <text evidence="2">The sequence shown here is derived from an EMBL/GenBank/DDBJ whole genome shotgun (WGS) entry which is preliminary data.</text>
</comment>
<name>A0A3L6KYT3_9TRYP</name>
<feature type="region of interest" description="Disordered" evidence="1">
    <location>
        <begin position="139"/>
        <end position="158"/>
    </location>
</feature>
<evidence type="ECO:0000256" key="1">
    <source>
        <dbReference type="SAM" id="MobiDB-lite"/>
    </source>
</evidence>
<feature type="compositionally biased region" description="Basic and acidic residues" evidence="1">
    <location>
        <begin position="774"/>
        <end position="789"/>
    </location>
</feature>
<reference evidence="2 3" key="1">
    <citation type="submission" date="2018-09" db="EMBL/GenBank/DDBJ databases">
        <title>whole genome sequence of T. equiperdum IVM-t1 strain.</title>
        <authorList>
            <person name="Suganuma K."/>
        </authorList>
    </citation>
    <scope>NUCLEOTIDE SEQUENCE [LARGE SCALE GENOMIC DNA]</scope>
    <source>
        <strain evidence="2 3">IVM-t1</strain>
    </source>
</reference>
<feature type="region of interest" description="Disordered" evidence="1">
    <location>
        <begin position="694"/>
        <end position="744"/>
    </location>
</feature>
<evidence type="ECO:0000313" key="2">
    <source>
        <dbReference type="EMBL" id="RHW69532.1"/>
    </source>
</evidence>
<dbReference type="EMBL" id="QSBY01000010">
    <property type="protein sequence ID" value="RHW69532.1"/>
    <property type="molecule type" value="Genomic_DNA"/>
</dbReference>
<feature type="region of interest" description="Disordered" evidence="1">
    <location>
        <begin position="603"/>
        <end position="634"/>
    </location>
</feature>
<feature type="region of interest" description="Disordered" evidence="1">
    <location>
        <begin position="168"/>
        <end position="243"/>
    </location>
</feature>
<gene>
    <name evidence="2" type="ORF">DPX39_100043600</name>
</gene>
<feature type="compositionally biased region" description="Low complexity" evidence="1">
    <location>
        <begin position="607"/>
        <end position="626"/>
    </location>
</feature>
<accession>A0A3L6KYT3</accession>
<dbReference type="AlphaFoldDB" id="A0A3L6KYT3"/>